<dbReference type="CDD" id="cd07262">
    <property type="entry name" value="VOC_like"/>
    <property type="match status" value="1"/>
</dbReference>
<dbReference type="Proteomes" id="UP001165648">
    <property type="component" value="Unassembled WGS sequence"/>
</dbReference>
<feature type="domain" description="VOC" evidence="1">
    <location>
        <begin position="2"/>
        <end position="125"/>
    </location>
</feature>
<name>A0ABT3W5F4_9PROT</name>
<sequence length="126" mass="13711">MLYTHVALGTNDLARAKKFYDALFSVMGGKALGEAMPGKLLYEKDGQMFMIGKPIDGNPASVANGFTLGFALRSEDEVKAWHKAGIEHGGLDIENPPGVRNVGDAQYFLAYLRDPDGNKLCGRYDL</sequence>
<evidence type="ECO:0000313" key="3">
    <source>
        <dbReference type="Proteomes" id="UP001165648"/>
    </source>
</evidence>
<dbReference type="Pfam" id="PF00903">
    <property type="entry name" value="Glyoxalase"/>
    <property type="match status" value="1"/>
</dbReference>
<accession>A0ABT3W5F4</accession>
<dbReference type="SUPFAM" id="SSF54593">
    <property type="entry name" value="Glyoxalase/Bleomycin resistance protein/Dihydroxybiphenyl dioxygenase"/>
    <property type="match status" value="1"/>
</dbReference>
<dbReference type="EMBL" id="JANIDW010000001">
    <property type="protein sequence ID" value="MCX5614086.1"/>
    <property type="molecule type" value="Genomic_DNA"/>
</dbReference>
<proteinExistence type="predicted"/>
<dbReference type="Gene3D" id="3.10.180.10">
    <property type="entry name" value="2,3-Dihydroxybiphenyl 1,2-Dioxygenase, domain 1"/>
    <property type="match status" value="1"/>
</dbReference>
<dbReference type="InterPro" id="IPR037523">
    <property type="entry name" value="VOC_core"/>
</dbReference>
<dbReference type="InterPro" id="IPR004360">
    <property type="entry name" value="Glyas_Fos-R_dOase_dom"/>
</dbReference>
<evidence type="ECO:0000259" key="1">
    <source>
        <dbReference type="PROSITE" id="PS51819"/>
    </source>
</evidence>
<dbReference type="RefSeq" id="WP_099027387.1">
    <property type="nucleotide sequence ID" value="NZ_JANIDW010000001.1"/>
</dbReference>
<dbReference type="PROSITE" id="PS51819">
    <property type="entry name" value="VOC"/>
    <property type="match status" value="1"/>
</dbReference>
<evidence type="ECO:0000313" key="2">
    <source>
        <dbReference type="EMBL" id="MCX5614086.1"/>
    </source>
</evidence>
<organism evidence="2 3">
    <name type="scientific">Bombella saccharophila</name>
    <dbReference type="NCBI Taxonomy" id="2967338"/>
    <lineage>
        <taxon>Bacteria</taxon>
        <taxon>Pseudomonadati</taxon>
        <taxon>Pseudomonadota</taxon>
        <taxon>Alphaproteobacteria</taxon>
        <taxon>Acetobacterales</taxon>
        <taxon>Acetobacteraceae</taxon>
        <taxon>Bombella</taxon>
    </lineage>
</organism>
<reference evidence="2 3" key="1">
    <citation type="submission" date="2022-07" db="EMBL/GenBank/DDBJ databases">
        <title>Bombella genomes.</title>
        <authorList>
            <person name="Harer L."/>
            <person name="Styblova S."/>
            <person name="Ehrmann M."/>
        </authorList>
    </citation>
    <scope>NUCLEOTIDE SEQUENCE [LARGE SCALE GENOMIC DNA]</scope>
    <source>
        <strain evidence="2 3">TMW 2.2558</strain>
    </source>
</reference>
<comment type="caution">
    <text evidence="2">The sequence shown here is derived from an EMBL/GenBank/DDBJ whole genome shotgun (WGS) entry which is preliminary data.</text>
</comment>
<gene>
    <name evidence="2" type="ORF">NQF64_02325</name>
</gene>
<dbReference type="PANTHER" id="PTHR35006">
    <property type="entry name" value="GLYOXALASE FAMILY PROTEIN (AFU_ORTHOLOGUE AFUA_5G14830)"/>
    <property type="match status" value="1"/>
</dbReference>
<protein>
    <submittedName>
        <fullName evidence="2">VOC family protein</fullName>
    </submittedName>
</protein>
<dbReference type="PANTHER" id="PTHR35006:SF1">
    <property type="entry name" value="BLL2941 PROTEIN"/>
    <property type="match status" value="1"/>
</dbReference>
<keyword evidence="3" id="KW-1185">Reference proteome</keyword>
<dbReference type="InterPro" id="IPR029068">
    <property type="entry name" value="Glyas_Bleomycin-R_OHBP_Dase"/>
</dbReference>